<feature type="transmembrane region" description="Helical" evidence="1">
    <location>
        <begin position="38"/>
        <end position="61"/>
    </location>
</feature>
<keyword evidence="1" id="KW-0472">Membrane</keyword>
<gene>
    <name evidence="2" type="ORF">SAMN05216323_11821</name>
</gene>
<dbReference type="OrthoDB" id="1151084at2"/>
<sequence>MMNDVDLPREFTSIIGAEKVDFSVKTSRSKSIKESFSLIRWGVGLTGFVGLIGFVVLQPLFQTTDLNAEISNIPKATFFDIGWMVFPAIIIGIFLLAGFGMLVWGIYSLFQGGGYFVATSTRLIHYFKGNVKTYRWEQFAGVAELNINRGDLALELRTGVPTKGRDGSSTFIPEVIYISGVRNAADIEFICRKRINENNPPLADN</sequence>
<accession>A0A1G6UKS4</accession>
<feature type="transmembrane region" description="Helical" evidence="1">
    <location>
        <begin position="81"/>
        <end position="107"/>
    </location>
</feature>
<protein>
    <submittedName>
        <fullName evidence="2">Uncharacterized protein</fullName>
    </submittedName>
</protein>
<dbReference type="EMBL" id="FMYP01000182">
    <property type="protein sequence ID" value="SDD41844.1"/>
    <property type="molecule type" value="Genomic_DNA"/>
</dbReference>
<reference evidence="2 3" key="1">
    <citation type="submission" date="2016-09" db="EMBL/GenBank/DDBJ databases">
        <authorList>
            <person name="Capua I."/>
            <person name="De Benedictis P."/>
            <person name="Joannis T."/>
            <person name="Lombin L.H."/>
            <person name="Cattoli G."/>
        </authorList>
    </citation>
    <scope>NUCLEOTIDE SEQUENCE [LARGE SCALE GENOMIC DNA]</scope>
    <source>
        <strain evidence="2 3">A7P-90m</strain>
    </source>
</reference>
<keyword evidence="1" id="KW-0812">Transmembrane</keyword>
<proteinExistence type="predicted"/>
<evidence type="ECO:0000313" key="3">
    <source>
        <dbReference type="Proteomes" id="UP000199452"/>
    </source>
</evidence>
<dbReference type="AlphaFoldDB" id="A0A1G6UKS4"/>
<keyword evidence="1" id="KW-1133">Transmembrane helix</keyword>
<keyword evidence="3" id="KW-1185">Reference proteome</keyword>
<evidence type="ECO:0000256" key="1">
    <source>
        <dbReference type="SAM" id="Phobius"/>
    </source>
</evidence>
<dbReference type="RefSeq" id="WP_092441133.1">
    <property type="nucleotide sequence ID" value="NZ_FMYP01000182.1"/>
</dbReference>
<dbReference type="Proteomes" id="UP000199452">
    <property type="component" value="Unassembled WGS sequence"/>
</dbReference>
<organism evidence="2 3">
    <name type="scientific">Williamwhitmania taraxaci</name>
    <dbReference type="NCBI Taxonomy" id="1640674"/>
    <lineage>
        <taxon>Bacteria</taxon>
        <taxon>Pseudomonadati</taxon>
        <taxon>Bacteroidota</taxon>
        <taxon>Bacteroidia</taxon>
        <taxon>Bacteroidales</taxon>
        <taxon>Williamwhitmaniaceae</taxon>
        <taxon>Williamwhitmania</taxon>
    </lineage>
</organism>
<name>A0A1G6UKS4_9BACT</name>
<evidence type="ECO:0000313" key="2">
    <source>
        <dbReference type="EMBL" id="SDD41844.1"/>
    </source>
</evidence>